<reference evidence="7" key="3">
    <citation type="submission" date="2025-09" db="UniProtKB">
        <authorList>
            <consortium name="Ensembl"/>
        </authorList>
    </citation>
    <scope>IDENTIFICATION</scope>
    <source>
        <strain evidence="7">broiler</strain>
    </source>
</reference>
<evidence type="ECO:0000313" key="7">
    <source>
        <dbReference type="Ensembl" id="ENSGALP00010007728.1"/>
    </source>
</evidence>
<dbReference type="GeneTree" id="ENSGT01100000263478"/>
<dbReference type="PANTHER" id="PTHR11738:SF186">
    <property type="entry name" value="OSTEOCLAST-ASSOCIATED IMMUNOGLOBULIN-LIKE RECEPTOR"/>
    <property type="match status" value="1"/>
</dbReference>
<dbReference type="AlphaFoldDB" id="A0A8V0XM12"/>
<organism evidence="7 8">
    <name type="scientific">Gallus gallus</name>
    <name type="common">Chicken</name>
    <dbReference type="NCBI Taxonomy" id="9031"/>
    <lineage>
        <taxon>Eukaryota</taxon>
        <taxon>Metazoa</taxon>
        <taxon>Chordata</taxon>
        <taxon>Craniata</taxon>
        <taxon>Vertebrata</taxon>
        <taxon>Euteleostomi</taxon>
        <taxon>Archelosauria</taxon>
        <taxon>Archosauria</taxon>
        <taxon>Dinosauria</taxon>
        <taxon>Saurischia</taxon>
        <taxon>Theropoda</taxon>
        <taxon>Coelurosauria</taxon>
        <taxon>Aves</taxon>
        <taxon>Neognathae</taxon>
        <taxon>Galloanserae</taxon>
        <taxon>Galliformes</taxon>
        <taxon>Phasianidae</taxon>
        <taxon>Phasianinae</taxon>
        <taxon>Gallus</taxon>
    </lineage>
</organism>
<protein>
    <recommendedName>
        <fullName evidence="6">Ig-like domain-containing protein</fullName>
    </recommendedName>
</protein>
<evidence type="ECO:0000256" key="2">
    <source>
        <dbReference type="ARBA" id="ARBA00022737"/>
    </source>
</evidence>
<keyword evidence="3" id="KW-1015">Disulfide bond</keyword>
<dbReference type="Proteomes" id="UP000000539">
    <property type="component" value="Chromosome 31"/>
</dbReference>
<dbReference type="InterPro" id="IPR013783">
    <property type="entry name" value="Ig-like_fold"/>
</dbReference>
<dbReference type="Pfam" id="PF00047">
    <property type="entry name" value="ig"/>
    <property type="match status" value="1"/>
</dbReference>
<dbReference type="PROSITE" id="PS50835">
    <property type="entry name" value="IG_LIKE"/>
    <property type="match status" value="1"/>
</dbReference>
<dbReference type="FunCoup" id="A0A8V0XM12">
    <property type="interactions" value="101"/>
</dbReference>
<dbReference type="GO" id="GO:0007166">
    <property type="term" value="P:cell surface receptor signaling pathway"/>
    <property type="evidence" value="ECO:0007669"/>
    <property type="project" value="UniProtKB-ARBA"/>
</dbReference>
<accession>A0A8V0XM12</accession>
<dbReference type="PANTHER" id="PTHR11738">
    <property type="entry name" value="MHC CLASS I NK CELL RECEPTOR"/>
    <property type="match status" value="1"/>
</dbReference>
<dbReference type="InterPro" id="IPR050412">
    <property type="entry name" value="Ig-like_Receptors_ImmuneReg"/>
</dbReference>
<dbReference type="Gene3D" id="2.60.40.10">
    <property type="entry name" value="Immunoglobulins"/>
    <property type="match status" value="3"/>
</dbReference>
<evidence type="ECO:0000259" key="6">
    <source>
        <dbReference type="PROSITE" id="PS50835"/>
    </source>
</evidence>
<evidence type="ECO:0000256" key="3">
    <source>
        <dbReference type="ARBA" id="ARBA00023157"/>
    </source>
</evidence>
<evidence type="ECO:0000256" key="1">
    <source>
        <dbReference type="ARBA" id="ARBA00022729"/>
    </source>
</evidence>
<keyword evidence="2" id="KW-0677">Repeat</keyword>
<dbReference type="InterPro" id="IPR007110">
    <property type="entry name" value="Ig-like_dom"/>
</dbReference>
<evidence type="ECO:0000256" key="5">
    <source>
        <dbReference type="ARBA" id="ARBA00023319"/>
    </source>
</evidence>
<keyword evidence="1" id="KW-0732">Signal</keyword>
<feature type="domain" description="Ig-like" evidence="6">
    <location>
        <begin position="1"/>
        <end position="74"/>
    </location>
</feature>
<dbReference type="InterPro" id="IPR003599">
    <property type="entry name" value="Ig_sub"/>
</dbReference>
<name>A0A8V0XM12_CHICK</name>
<reference evidence="7" key="1">
    <citation type="submission" date="2020-11" db="EMBL/GenBank/DDBJ databases">
        <title>Gallus gallus (Chicken) genome, bGalGal1, GRCg7b, maternal haplotype autosomes + Z &amp; W.</title>
        <authorList>
            <person name="Warren W."/>
            <person name="Formenti G."/>
            <person name="Fedrigo O."/>
            <person name="Haase B."/>
            <person name="Mountcastle J."/>
            <person name="Balacco J."/>
            <person name="Tracey A."/>
            <person name="Schneider V."/>
            <person name="Okimoto R."/>
            <person name="Cheng H."/>
            <person name="Hawken R."/>
            <person name="Howe K."/>
            <person name="Jarvis E.D."/>
        </authorList>
    </citation>
    <scope>NUCLEOTIDE SEQUENCE [LARGE SCALE GENOMIC DNA]</scope>
    <source>
        <strain evidence="7">Broiler</strain>
    </source>
</reference>
<reference evidence="7" key="2">
    <citation type="submission" date="2025-08" db="UniProtKB">
        <authorList>
            <consortium name="Ensembl"/>
        </authorList>
    </citation>
    <scope>IDENTIFICATION</scope>
    <source>
        <strain evidence="7">broiler</strain>
    </source>
</reference>
<dbReference type="SMART" id="SM00409">
    <property type="entry name" value="IG"/>
    <property type="match status" value="3"/>
</dbReference>
<keyword evidence="4" id="KW-0325">Glycoprotein</keyword>
<dbReference type="SUPFAM" id="SSF48726">
    <property type="entry name" value="Immunoglobulin"/>
    <property type="match status" value="3"/>
</dbReference>
<dbReference type="GlyGen" id="A0A8V0XM12">
    <property type="glycosylation" value="1 site"/>
</dbReference>
<evidence type="ECO:0000313" key="8">
    <source>
        <dbReference type="Proteomes" id="UP000000539"/>
    </source>
</evidence>
<dbReference type="Ensembl" id="ENSGALT00010013166.1">
    <property type="protein sequence ID" value="ENSGALP00010007728.1"/>
    <property type="gene ID" value="ENSGALG00010005506.1"/>
</dbReference>
<dbReference type="FunFam" id="2.60.40.10:FF:000049">
    <property type="entry name" value="Leukocyte immunoglobulin-like receptor subfamily B member 1"/>
    <property type="match status" value="2"/>
</dbReference>
<dbReference type="InterPro" id="IPR013151">
    <property type="entry name" value="Immunoglobulin_dom"/>
</dbReference>
<dbReference type="GO" id="GO:0002764">
    <property type="term" value="P:immune response-regulating signaling pathway"/>
    <property type="evidence" value="ECO:0000318"/>
    <property type="project" value="GO_Central"/>
</dbReference>
<keyword evidence="5" id="KW-0393">Immunoglobulin domain</keyword>
<keyword evidence="8" id="KW-1185">Reference proteome</keyword>
<evidence type="ECO:0000256" key="4">
    <source>
        <dbReference type="ARBA" id="ARBA00023180"/>
    </source>
</evidence>
<dbReference type="FunFam" id="2.60.40.10:FF:000033">
    <property type="entry name" value="Killer cell immunoglobulin-like receptor"/>
    <property type="match status" value="1"/>
</dbReference>
<proteinExistence type="predicted"/>
<dbReference type="InterPro" id="IPR036179">
    <property type="entry name" value="Ig-like_dom_sf"/>
</dbReference>
<sequence length="398" mass="44200">TPSQGVSLGDTVTLRCHLPRLAAWVWLYQEGGWSYKKRKEKEQDTSEFFFDSTLREHAGRYRCQYQVSESAEVSVENDPVELVLTGEDTGDSKWLWLLPTGPWTNVTIRCWNKDYGAAFFLHKDGSSDPIKHQNSSGGGTATFTLFGVTPADSGTYRCSYHPKNYSFLSSPLGDSMTLEVTPTPALPRPSLSLHPSQGVSLGDTVTLCCHLPQPAAWVELYQDGLLRSYKCMDKHQVMAEFSLVCVKLEDARKYWCQYRVLEPPRVSEKSVPIELVVVQDKALAITTEAANCLATLCPHGSLAIPSLHFFLMCPRRTPRCSGIPQAFPVLPRNTPTVPLANRTLCNPSQHHITSPVGPQMCPQPPQGLNESMFLTTRVRVATQLLSAVQQPQSCCSQL</sequence>